<dbReference type="EMBL" id="CP069390">
    <property type="protein sequence ID" value="QRN92729.1"/>
    <property type="molecule type" value="Genomic_DNA"/>
</dbReference>
<keyword evidence="2" id="KW-0067">ATP-binding</keyword>
<dbReference type="GO" id="GO:0003677">
    <property type="term" value="F:DNA binding"/>
    <property type="evidence" value="ECO:0007669"/>
    <property type="project" value="InterPro"/>
</dbReference>
<name>A0A0U2NHQ3_MAMSC</name>
<dbReference type="Proteomes" id="UP000640299">
    <property type="component" value="Plasmid pQ20D70P-cfr-optrA"/>
</dbReference>
<gene>
    <name evidence="2" type="primary">dEXDc</name>
    <name evidence="3" type="ORF">JRU67_15010</name>
</gene>
<dbReference type="CDD" id="cd18785">
    <property type="entry name" value="SF2_C"/>
    <property type="match status" value="1"/>
</dbReference>
<geneLocation type="plasmid" evidence="3 4">
    <name>pQ20D70P-cfr-optrA</name>
</geneLocation>
<evidence type="ECO:0000313" key="3">
    <source>
        <dbReference type="EMBL" id="QRN92729.1"/>
    </source>
</evidence>
<dbReference type="AlphaFoldDB" id="A0A0U2NHQ3"/>
<protein>
    <submittedName>
        <fullName evidence="2">DEAD-like helicases superfamily DNA helicase</fullName>
    </submittedName>
    <submittedName>
        <fullName evidence="3">DEAD/DEAH box helicase family protein</fullName>
    </submittedName>
</protein>
<feature type="domain" description="Helicase/UvrB N-terminal" evidence="1">
    <location>
        <begin position="4"/>
        <end position="176"/>
    </location>
</feature>
<dbReference type="GO" id="GO:0004386">
    <property type="term" value="F:helicase activity"/>
    <property type="evidence" value="ECO:0007669"/>
    <property type="project" value="UniProtKB-KW"/>
</dbReference>
<dbReference type="GO" id="GO:0005524">
    <property type="term" value="F:ATP binding"/>
    <property type="evidence" value="ECO:0007669"/>
    <property type="project" value="InterPro"/>
</dbReference>
<dbReference type="SUPFAM" id="SSF52540">
    <property type="entry name" value="P-loop containing nucleoside triphosphate hydrolases"/>
    <property type="match status" value="2"/>
</dbReference>
<keyword evidence="2" id="KW-0547">Nucleotide-binding</keyword>
<dbReference type="GO" id="GO:0016787">
    <property type="term" value="F:hydrolase activity"/>
    <property type="evidence" value="ECO:0007669"/>
    <property type="project" value="InterPro"/>
</dbReference>
<accession>A0A0U2NHQ3</accession>
<geneLocation type="plasmid" evidence="2">
    <name>pwo28-3</name>
</geneLocation>
<dbReference type="RefSeq" id="WP_129406999.1">
    <property type="nucleotide sequence ID" value="NZ_CP069390.1"/>
</dbReference>
<reference evidence="2" key="1">
    <citation type="journal article" date="2016" name="J. Antimicrob. Chemother.">
        <title>Co-location of the oxazolidinone resistance genes optrA and cfr on a multiresistance plasmid from Staphylococcus sciuri.</title>
        <authorList>
            <person name="Li D."/>
            <person name="Wang Y."/>
            <person name="Schwarz S."/>
            <person name="Cai J."/>
            <person name="Fan R."/>
            <person name="Li J."/>
            <person name="Fessler A.T."/>
            <person name="Zhang R."/>
            <person name="Wu C."/>
            <person name="Shen J."/>
        </authorList>
    </citation>
    <scope>NUCLEOTIDE SEQUENCE</scope>
    <source>
        <strain evidence="2">Wo28-3</strain>
        <plasmid evidence="2">pwo28-3</plasmid>
    </source>
</reference>
<evidence type="ECO:0000313" key="2">
    <source>
        <dbReference type="EMBL" id="ALI92796.1"/>
    </source>
</evidence>
<evidence type="ECO:0000313" key="4">
    <source>
        <dbReference type="Proteomes" id="UP000640299"/>
    </source>
</evidence>
<sequence>MILNLFDFQTDAKNYLLDKVTDSNSKNRIVLKSPTGSGKTVFLISFIEDYLLYEDPNKIFVWLTPGKGDLEQQSKNKMEKLSPNSKTGNIHDVLLQGFIPGYTYFINWEMITNKNNSSLKETEKKNLLERIAAAHRGNFSFITVIDEEHLNNTAKANDILNALDSEYEIRVSATTTRNPLAEFYEIPEEEVINSGLITKALYVNMDINIDQMDDLENEAFYLLQKANNKRKEIKKEYEKRSENINPLVIIQFPEMSNRLIEYVEKSLKTLGYTYENKMVAKWLSEDKRNISDITDDNSPSNFLIMKQAISTGWDCPRAKILIKLRENMSENFEIQTIGRIRRMPKAKHYNNDILDFCYLYTFDEKYKDAVIQSGNAYELRRLFLKSSYKNFELIKEYRNNDYDIMDEVEIRNKAYDYFKNKYKLSNVKKDNINSMESFGFKFGTKVYSRFRTGKFQTLADISNQNLGEHREIAHELSTHHHGIDCLQSIDMIKKVTGVPSNKMRAILQHLFHKSIPSTKKLLNLDNREWYAFMINNAYKLRDDFLELAALPDIKQLQWLDKKTSIWKLPTEDFYRYLPHETEVEIYKKNAYENYDTSMTTSTFRSISEQLLENFLENNEDVEWYYKNGDTGQQYLSILYGNNLEKEYLFYPDYIVKKKNEEVWILETKGGEIKGKSKNIDKQIENKFIAFKAYAEQHKINWGFVRDKDSRLYINNTVYTEEMSDSQWKLLNHKF</sequence>
<keyword evidence="2" id="KW-0347">Helicase</keyword>
<evidence type="ECO:0000259" key="1">
    <source>
        <dbReference type="Pfam" id="PF04851"/>
    </source>
</evidence>
<reference evidence="3" key="2">
    <citation type="submission" date="2021-02" db="EMBL/GenBank/DDBJ databases">
        <title>cfr and optrA-positive Staphylococcus spp.</title>
        <authorList>
            <person name="Chen L."/>
        </authorList>
    </citation>
    <scope>NUCLEOTIDE SEQUENCE</scope>
    <source>
        <strain evidence="3">GDQ20D70P</strain>
        <plasmid evidence="3">pQ20D70P-cfr-optrA</plasmid>
    </source>
</reference>
<dbReference type="Pfam" id="PF04851">
    <property type="entry name" value="ResIII"/>
    <property type="match status" value="1"/>
</dbReference>
<dbReference type="Gene3D" id="3.40.50.300">
    <property type="entry name" value="P-loop containing nucleotide triphosphate hydrolases"/>
    <property type="match status" value="2"/>
</dbReference>
<keyword evidence="2" id="KW-0378">Hydrolase</keyword>
<proteinExistence type="predicted"/>
<dbReference type="InterPro" id="IPR006935">
    <property type="entry name" value="Helicase/UvrB_N"/>
</dbReference>
<organism evidence="2">
    <name type="scientific">Mammaliicoccus sciuri</name>
    <name type="common">Staphylococcus sciuri</name>
    <dbReference type="NCBI Taxonomy" id="1296"/>
    <lineage>
        <taxon>Bacteria</taxon>
        <taxon>Bacillati</taxon>
        <taxon>Bacillota</taxon>
        <taxon>Bacilli</taxon>
        <taxon>Bacillales</taxon>
        <taxon>Staphylococcaceae</taxon>
        <taxon>Mammaliicoccus</taxon>
    </lineage>
</organism>
<dbReference type="EMBL" id="KT601170">
    <property type="protein sequence ID" value="ALI92796.1"/>
    <property type="molecule type" value="Genomic_DNA"/>
</dbReference>
<keyword evidence="2" id="KW-0614">Plasmid</keyword>
<dbReference type="InterPro" id="IPR027417">
    <property type="entry name" value="P-loop_NTPase"/>
</dbReference>